<feature type="transmembrane region" description="Helical" evidence="1">
    <location>
        <begin position="41"/>
        <end position="71"/>
    </location>
</feature>
<dbReference type="InterPro" id="IPR019429">
    <property type="entry name" value="7TM_GPCR_serpentine_rcpt_Sri"/>
</dbReference>
<dbReference type="PANTHER" id="PTHR46964">
    <property type="entry name" value="SERPENTINE RECEPTOR, CLASS I-RELATED"/>
    <property type="match status" value="1"/>
</dbReference>
<dbReference type="Proteomes" id="UP000827892">
    <property type="component" value="Chromosome I"/>
</dbReference>
<evidence type="ECO:0000313" key="3">
    <source>
        <dbReference type="Proteomes" id="UP000827892"/>
    </source>
</evidence>
<protein>
    <submittedName>
        <fullName evidence="2">Uncharacterized protein</fullName>
    </submittedName>
</protein>
<sequence length="91" mass="10631">MWKSKLTYQQKQDYLTINWSQCLNWLKLDAFEVYDYKLNSWLAVVGIGAVCFVVIVYTYGLTLGVDTMVILQKHQKSMSRQMDLTRCALVL</sequence>
<organism evidence="2 3">
    <name type="scientific">Caenorhabditis briggsae</name>
    <dbReference type="NCBI Taxonomy" id="6238"/>
    <lineage>
        <taxon>Eukaryota</taxon>
        <taxon>Metazoa</taxon>
        <taxon>Ecdysozoa</taxon>
        <taxon>Nematoda</taxon>
        <taxon>Chromadorea</taxon>
        <taxon>Rhabditida</taxon>
        <taxon>Rhabditina</taxon>
        <taxon>Rhabditomorpha</taxon>
        <taxon>Rhabditoidea</taxon>
        <taxon>Rhabditidae</taxon>
        <taxon>Peloderinae</taxon>
        <taxon>Caenorhabditis</taxon>
    </lineage>
</organism>
<dbReference type="AlphaFoldDB" id="A0AAE9J0E6"/>
<dbReference type="EMBL" id="CP090891">
    <property type="protein sequence ID" value="ULU13568.1"/>
    <property type="molecule type" value="Genomic_DNA"/>
</dbReference>
<evidence type="ECO:0000313" key="2">
    <source>
        <dbReference type="EMBL" id="ULU13568.1"/>
    </source>
</evidence>
<keyword evidence="1" id="KW-1133">Transmembrane helix</keyword>
<dbReference type="PANTHER" id="PTHR46964:SF3">
    <property type="entry name" value="SERPENTINE RECEPTOR, CLASS H-RELATED"/>
    <property type="match status" value="1"/>
</dbReference>
<reference evidence="2 3" key="1">
    <citation type="submission" date="2022-05" db="EMBL/GenBank/DDBJ databases">
        <title>Chromosome-level reference genomes for two strains of Caenorhabditis briggsae: an improved platform for comparative genomics.</title>
        <authorList>
            <person name="Stevens L."/>
            <person name="Andersen E.C."/>
        </authorList>
    </citation>
    <scope>NUCLEOTIDE SEQUENCE [LARGE SCALE GENOMIC DNA]</scope>
    <source>
        <strain evidence="2">QX1410_ONT</strain>
        <tissue evidence="2">Whole-organism</tissue>
    </source>
</reference>
<evidence type="ECO:0000256" key="1">
    <source>
        <dbReference type="SAM" id="Phobius"/>
    </source>
</evidence>
<proteinExistence type="predicted"/>
<dbReference type="Pfam" id="PF10327">
    <property type="entry name" value="7TM_GPCR_Sri"/>
    <property type="match status" value="1"/>
</dbReference>
<accession>A0AAE9J0E6</accession>
<keyword evidence="1" id="KW-0812">Transmembrane</keyword>
<keyword evidence="1" id="KW-0472">Membrane</keyword>
<name>A0AAE9J0E6_CAEBR</name>
<gene>
    <name evidence="2" type="ORF">L3Y34_016218</name>
</gene>